<evidence type="ECO:0000313" key="2">
    <source>
        <dbReference type="EMBL" id="EHQ24875.1"/>
    </source>
</evidence>
<keyword evidence="3" id="KW-1185">Reference proteome</keyword>
<accession>H1Y6C7</accession>
<reference evidence="2" key="1">
    <citation type="submission" date="2011-09" db="EMBL/GenBank/DDBJ databases">
        <title>The permanent draft genome of Mucilaginibacter paludis DSM 18603.</title>
        <authorList>
            <consortium name="US DOE Joint Genome Institute (JGI-PGF)"/>
            <person name="Lucas S."/>
            <person name="Han J."/>
            <person name="Lapidus A."/>
            <person name="Bruce D."/>
            <person name="Goodwin L."/>
            <person name="Pitluck S."/>
            <person name="Peters L."/>
            <person name="Kyrpides N."/>
            <person name="Mavromatis K."/>
            <person name="Ivanova N."/>
            <person name="Mikhailova N."/>
            <person name="Held B."/>
            <person name="Detter J.C."/>
            <person name="Tapia R."/>
            <person name="Han C."/>
            <person name="Land M."/>
            <person name="Hauser L."/>
            <person name="Markowitz V."/>
            <person name="Cheng J.-F."/>
            <person name="Hugenholtz P."/>
            <person name="Woyke T."/>
            <person name="Wu D."/>
            <person name="Tindall B."/>
            <person name="Brambilla E."/>
            <person name="Klenk H.-P."/>
            <person name="Eisen J.A."/>
        </authorList>
    </citation>
    <scope>NUCLEOTIDE SEQUENCE [LARGE SCALE GENOMIC DNA]</scope>
    <source>
        <strain evidence="2">DSM 18603</strain>
    </source>
</reference>
<gene>
    <name evidence="2" type="ORF">Mucpa_0694</name>
</gene>
<dbReference type="AlphaFoldDB" id="H1Y6C7"/>
<proteinExistence type="predicted"/>
<feature type="chain" id="PRO_5003558343" evidence="1">
    <location>
        <begin position="24"/>
        <end position="374"/>
    </location>
</feature>
<dbReference type="eggNOG" id="ENOG5030W46">
    <property type="taxonomic scope" value="Bacteria"/>
</dbReference>
<evidence type="ECO:0000313" key="3">
    <source>
        <dbReference type="Proteomes" id="UP000002774"/>
    </source>
</evidence>
<sequence>MKQTFKYLLMVVITASLYQAAGATTISVRLIKDKSSRCLQQPVLKFLSNQENYTISAKQWYNGENDWEIFFEIETKTQPIALAQLEIEAKGIKIARAIIGRTDVPFKQIHNSITFQLVNDTTDGRHVQTSWQNPKGGPHIWFYHNWEARRNGKYLNVPYPAKALAASFNFVLACHEMLRLMGDMSGMNQKFYGEFILLTCESSAPRAHLDFPPHWHLEHWESGYNKEYGIDWRKKQFIIPHYYLDSAGNITHNKRSITQNYQPVKSAKNDYLPGDTCIWNDTEGNLIFKQVIKNGGLYFIKPNGEEWSLRPDQNNGSSESVWIYRGNSAVAKAKAVDNGETGETKLYIDYYDQGIKKNSWADAFRYDRFTGNQL</sequence>
<dbReference type="HOGENOM" id="CLU_775595_0_0_10"/>
<dbReference type="Proteomes" id="UP000002774">
    <property type="component" value="Chromosome"/>
</dbReference>
<evidence type="ECO:0000256" key="1">
    <source>
        <dbReference type="SAM" id="SignalP"/>
    </source>
</evidence>
<organism evidence="2 3">
    <name type="scientific">Mucilaginibacter paludis DSM 18603</name>
    <dbReference type="NCBI Taxonomy" id="714943"/>
    <lineage>
        <taxon>Bacteria</taxon>
        <taxon>Pseudomonadati</taxon>
        <taxon>Bacteroidota</taxon>
        <taxon>Sphingobacteriia</taxon>
        <taxon>Sphingobacteriales</taxon>
        <taxon>Sphingobacteriaceae</taxon>
        <taxon>Mucilaginibacter</taxon>
    </lineage>
</organism>
<dbReference type="EMBL" id="CM001403">
    <property type="protein sequence ID" value="EHQ24875.1"/>
    <property type="molecule type" value="Genomic_DNA"/>
</dbReference>
<name>H1Y6C7_9SPHI</name>
<protein>
    <submittedName>
        <fullName evidence="2">Uncharacterized protein</fullName>
    </submittedName>
</protein>
<feature type="signal peptide" evidence="1">
    <location>
        <begin position="1"/>
        <end position="23"/>
    </location>
</feature>
<dbReference type="STRING" id="714943.Mucpa_0694"/>
<keyword evidence="1" id="KW-0732">Signal</keyword>